<keyword evidence="3" id="KW-1185">Reference proteome</keyword>
<dbReference type="InterPro" id="IPR024399">
    <property type="entry name" value="DUF2628"/>
</dbReference>
<sequence length="168" mass="19367">MRGKGKERLENLLNEYEKDLNREFIGNRAEYYFKKWEKMKKNSSAMKIYSWNWASVFLGPIWYAYRKMYSIAIIYYALIFGASVIVAYFFEKDLPYSAFGGGILVFGLMGNYTYLDFVSKKTQKINEGSAKDEMEKLEECKKQGRTNFVAGVLAGIPAVIGGILEFVK</sequence>
<keyword evidence="1" id="KW-1133">Transmembrane helix</keyword>
<evidence type="ECO:0000313" key="3">
    <source>
        <dbReference type="Proteomes" id="UP000724686"/>
    </source>
</evidence>
<accession>A0ABS2UHG2</accession>
<organism evidence="2 3">
    <name type="scientific">Leptospira ainlahdjerensis</name>
    <dbReference type="NCBI Taxonomy" id="2810033"/>
    <lineage>
        <taxon>Bacteria</taxon>
        <taxon>Pseudomonadati</taxon>
        <taxon>Spirochaetota</taxon>
        <taxon>Spirochaetia</taxon>
        <taxon>Leptospirales</taxon>
        <taxon>Leptospiraceae</taxon>
        <taxon>Leptospira</taxon>
    </lineage>
</organism>
<feature type="transmembrane region" description="Helical" evidence="1">
    <location>
        <begin position="148"/>
        <end position="167"/>
    </location>
</feature>
<dbReference type="Proteomes" id="UP000724686">
    <property type="component" value="Unassembled WGS sequence"/>
</dbReference>
<gene>
    <name evidence="2" type="ORF">JWG45_21980</name>
</gene>
<evidence type="ECO:0000256" key="1">
    <source>
        <dbReference type="SAM" id="Phobius"/>
    </source>
</evidence>
<dbReference type="Pfam" id="PF10947">
    <property type="entry name" value="DUF2628"/>
    <property type="match status" value="1"/>
</dbReference>
<keyword evidence="1" id="KW-0812">Transmembrane</keyword>
<evidence type="ECO:0000313" key="2">
    <source>
        <dbReference type="EMBL" id="MBM9579821.1"/>
    </source>
</evidence>
<dbReference type="EMBL" id="JAFFPU010000086">
    <property type="protein sequence ID" value="MBM9579821.1"/>
    <property type="molecule type" value="Genomic_DNA"/>
</dbReference>
<comment type="caution">
    <text evidence="2">The sequence shown here is derived from an EMBL/GenBank/DDBJ whole genome shotgun (WGS) entry which is preliminary data.</text>
</comment>
<keyword evidence="1" id="KW-0472">Membrane</keyword>
<name>A0ABS2UHG2_9LEPT</name>
<protein>
    <submittedName>
        <fullName evidence="2">DUF2628 domain-containing protein</fullName>
    </submittedName>
</protein>
<dbReference type="RefSeq" id="WP_205281745.1">
    <property type="nucleotide sequence ID" value="NZ_JAFFPU010000086.1"/>
</dbReference>
<proteinExistence type="predicted"/>
<reference evidence="2 3" key="1">
    <citation type="submission" date="2021-02" db="EMBL/GenBank/DDBJ databases">
        <title>Leptospira ainlahdjerensis sp. nov., Leptospira ainazelensis sp. nov., Leptospira abararensis sp. nov. and Leptospira chreensis sp. nov., four new species isolated from water sources in Algeria.</title>
        <authorList>
            <person name="Amara Korba A."/>
            <person name="Kainiu M."/>
            <person name="Vincent A.T."/>
            <person name="Mariet J.-F."/>
            <person name="Veyrier F.J."/>
            <person name="Goarant C."/>
            <person name="Picardeau M."/>
        </authorList>
    </citation>
    <scope>NUCLEOTIDE SEQUENCE [LARGE SCALE GENOMIC DNA]</scope>
    <source>
        <strain evidence="2 3">201903070</strain>
    </source>
</reference>
<feature type="transmembrane region" description="Helical" evidence="1">
    <location>
        <begin position="72"/>
        <end position="90"/>
    </location>
</feature>
<feature type="transmembrane region" description="Helical" evidence="1">
    <location>
        <begin position="96"/>
        <end position="115"/>
    </location>
</feature>